<name>A0A0J8B4K5_BETVV</name>
<evidence type="ECO:0000313" key="2">
    <source>
        <dbReference type="EMBL" id="KMS94767.1"/>
    </source>
</evidence>
<dbReference type="EMBL" id="KQ090930">
    <property type="protein sequence ID" value="KMS94767.1"/>
    <property type="molecule type" value="Genomic_DNA"/>
</dbReference>
<reference evidence="2 3" key="1">
    <citation type="journal article" date="2014" name="Nature">
        <title>The genome of the recently domesticated crop plant sugar beet (Beta vulgaris).</title>
        <authorList>
            <person name="Dohm J.C."/>
            <person name="Minoche A.E."/>
            <person name="Holtgrawe D."/>
            <person name="Capella-Gutierrez S."/>
            <person name="Zakrzewski F."/>
            <person name="Tafer H."/>
            <person name="Rupp O."/>
            <person name="Sorensen T.R."/>
            <person name="Stracke R."/>
            <person name="Reinhardt R."/>
            <person name="Goesmann A."/>
            <person name="Kraft T."/>
            <person name="Schulz B."/>
            <person name="Stadler P.F."/>
            <person name="Schmidt T."/>
            <person name="Gabaldon T."/>
            <person name="Lehrach H."/>
            <person name="Weisshaar B."/>
            <person name="Himmelbauer H."/>
        </authorList>
    </citation>
    <scope>NUCLEOTIDE SEQUENCE [LARGE SCALE GENOMIC DNA]</scope>
    <source>
        <tissue evidence="2">Taproot</tissue>
    </source>
</reference>
<protein>
    <submittedName>
        <fullName evidence="2">Uncharacterized protein</fullName>
    </submittedName>
</protein>
<gene>
    <name evidence="2" type="ORF">BVRB_015480</name>
</gene>
<proteinExistence type="predicted"/>
<dbReference type="Proteomes" id="UP000035740">
    <property type="component" value="Unassembled WGS sequence"/>
</dbReference>
<feature type="compositionally biased region" description="Low complexity" evidence="1">
    <location>
        <begin position="37"/>
        <end position="56"/>
    </location>
</feature>
<organism evidence="2 3">
    <name type="scientific">Beta vulgaris subsp. vulgaris</name>
    <name type="common">Beet</name>
    <dbReference type="NCBI Taxonomy" id="3555"/>
    <lineage>
        <taxon>Eukaryota</taxon>
        <taxon>Viridiplantae</taxon>
        <taxon>Streptophyta</taxon>
        <taxon>Embryophyta</taxon>
        <taxon>Tracheophyta</taxon>
        <taxon>Spermatophyta</taxon>
        <taxon>Magnoliopsida</taxon>
        <taxon>eudicotyledons</taxon>
        <taxon>Gunneridae</taxon>
        <taxon>Pentapetalae</taxon>
        <taxon>Caryophyllales</taxon>
        <taxon>Chenopodiaceae</taxon>
        <taxon>Betoideae</taxon>
        <taxon>Beta</taxon>
    </lineage>
</organism>
<feature type="region of interest" description="Disordered" evidence="1">
    <location>
        <begin position="36"/>
        <end position="84"/>
    </location>
</feature>
<feature type="compositionally biased region" description="Basic and acidic residues" evidence="1">
    <location>
        <begin position="62"/>
        <end position="72"/>
    </location>
</feature>
<evidence type="ECO:0000256" key="1">
    <source>
        <dbReference type="SAM" id="MobiDB-lite"/>
    </source>
</evidence>
<dbReference type="Gramene" id="KMS94767">
    <property type="protein sequence ID" value="KMS94767"/>
    <property type="gene ID" value="BVRB_015480"/>
</dbReference>
<evidence type="ECO:0000313" key="3">
    <source>
        <dbReference type="Proteomes" id="UP000035740"/>
    </source>
</evidence>
<accession>A0A0J8B4K5</accession>
<sequence length="128" mass="14729">MNLTNGRMKVETQEDIDRIANGRDKYNRVDIYVIMENTPSTRPTTSTRPNTSSRPNVLASVKTEKTTPEKKPQMSPYRRSPKFATNLSDPDVILLGHEWDELVLLPDGIIDYCSCADKPWNIYGRWKQ</sequence>
<keyword evidence="3" id="KW-1185">Reference proteome</keyword>
<dbReference type="AlphaFoldDB" id="A0A0J8B4K5"/>